<keyword evidence="2" id="KW-0694">RNA-binding</keyword>
<feature type="compositionally biased region" description="Pro residues" evidence="3">
    <location>
        <begin position="149"/>
        <end position="161"/>
    </location>
</feature>
<dbReference type="SUPFAM" id="SSF54791">
    <property type="entry name" value="Eukaryotic type KH-domain (KH-domain type I)"/>
    <property type="match status" value="2"/>
</dbReference>
<keyword evidence="1" id="KW-0677">Repeat</keyword>
<dbReference type="GeneID" id="17353756"/>
<keyword evidence="6" id="KW-1185">Reference proteome</keyword>
<sequence>MADEVMLPAAGEAEEQPKVTNGVEHEAGEEVDLLEETGSDAGGSREERVVVKFLVPNVAAGSIIGKSGANITEIQTQSNARMQLSRANEFYPGSPEGQDRILLVSGTVNQLLTALHLVLSKLKAESENPDYHLLTDANLSYSTRYSPGASPPPQQYTPAPPAHMAGLGGGGGLGGNAPHMLHLGPGAGAPLPRGGGGGGGGGGAGASVTIAVPEDKVGVVIGKQGAVINQIKELLGVSIRISKKGEFLPGSHDRACSITGTPEAVEIAQRLIQQKIDAANVA</sequence>
<name>E1ZIQ4_CHLVA</name>
<dbReference type="InterPro" id="IPR004087">
    <property type="entry name" value="KH_dom"/>
</dbReference>
<dbReference type="OrthoDB" id="441329at2759"/>
<dbReference type="InParanoid" id="E1ZIQ4"/>
<feature type="region of interest" description="Disordered" evidence="3">
    <location>
        <begin position="144"/>
        <end position="204"/>
    </location>
</feature>
<dbReference type="OMA" id="LLHAWKS"/>
<dbReference type="EMBL" id="GL433848">
    <property type="protein sequence ID" value="EFN54199.1"/>
    <property type="molecule type" value="Genomic_DNA"/>
</dbReference>
<evidence type="ECO:0000256" key="1">
    <source>
        <dbReference type="ARBA" id="ARBA00022737"/>
    </source>
</evidence>
<evidence type="ECO:0000259" key="4">
    <source>
        <dbReference type="SMART" id="SM00322"/>
    </source>
</evidence>
<dbReference type="PANTHER" id="PTHR10288">
    <property type="entry name" value="KH DOMAIN CONTAINING RNA BINDING PROTEIN"/>
    <property type="match status" value="1"/>
</dbReference>
<dbReference type="InterPro" id="IPR004088">
    <property type="entry name" value="KH_dom_type_1"/>
</dbReference>
<proteinExistence type="predicted"/>
<evidence type="ECO:0000256" key="3">
    <source>
        <dbReference type="SAM" id="MobiDB-lite"/>
    </source>
</evidence>
<dbReference type="Pfam" id="PF00013">
    <property type="entry name" value="KH_1"/>
    <property type="match status" value="2"/>
</dbReference>
<feature type="region of interest" description="Disordered" evidence="3">
    <location>
        <begin position="1"/>
        <end position="31"/>
    </location>
</feature>
<evidence type="ECO:0000256" key="2">
    <source>
        <dbReference type="PROSITE-ProRule" id="PRU00117"/>
    </source>
</evidence>
<feature type="compositionally biased region" description="Gly residues" evidence="3">
    <location>
        <begin position="166"/>
        <end position="175"/>
    </location>
</feature>
<protein>
    <recommendedName>
        <fullName evidence="4">K Homology domain-containing protein</fullName>
    </recommendedName>
</protein>
<dbReference type="FunCoup" id="E1ZIQ4">
    <property type="interactions" value="977"/>
</dbReference>
<feature type="domain" description="K Homology" evidence="4">
    <location>
        <begin position="204"/>
        <end position="277"/>
    </location>
</feature>
<dbReference type="KEGG" id="cvr:CHLNCDRAFT_31755"/>
<gene>
    <name evidence="5" type="ORF">CHLNCDRAFT_31755</name>
</gene>
<dbReference type="AlphaFoldDB" id="E1ZIQ4"/>
<dbReference type="Proteomes" id="UP000008141">
    <property type="component" value="Unassembled WGS sequence"/>
</dbReference>
<dbReference type="RefSeq" id="XP_005846301.1">
    <property type="nucleotide sequence ID" value="XM_005846239.1"/>
</dbReference>
<dbReference type="InterPro" id="IPR036612">
    <property type="entry name" value="KH_dom_type_1_sf"/>
</dbReference>
<dbReference type="SMART" id="SM00322">
    <property type="entry name" value="KH"/>
    <property type="match status" value="2"/>
</dbReference>
<dbReference type="PROSITE" id="PS50084">
    <property type="entry name" value="KH_TYPE_1"/>
    <property type="match status" value="2"/>
</dbReference>
<evidence type="ECO:0000313" key="6">
    <source>
        <dbReference type="Proteomes" id="UP000008141"/>
    </source>
</evidence>
<dbReference type="GO" id="GO:0003723">
    <property type="term" value="F:RNA binding"/>
    <property type="evidence" value="ECO:0007669"/>
    <property type="project" value="UniProtKB-UniRule"/>
</dbReference>
<organism evidence="6">
    <name type="scientific">Chlorella variabilis</name>
    <name type="common">Green alga</name>
    <dbReference type="NCBI Taxonomy" id="554065"/>
    <lineage>
        <taxon>Eukaryota</taxon>
        <taxon>Viridiplantae</taxon>
        <taxon>Chlorophyta</taxon>
        <taxon>core chlorophytes</taxon>
        <taxon>Trebouxiophyceae</taxon>
        <taxon>Chlorellales</taxon>
        <taxon>Chlorellaceae</taxon>
        <taxon>Chlorella clade</taxon>
        <taxon>Chlorella</taxon>
    </lineage>
</organism>
<accession>E1ZIQ4</accession>
<evidence type="ECO:0000313" key="5">
    <source>
        <dbReference type="EMBL" id="EFN54199.1"/>
    </source>
</evidence>
<dbReference type="eggNOG" id="KOG2191">
    <property type="taxonomic scope" value="Eukaryota"/>
</dbReference>
<dbReference type="Gene3D" id="3.30.1370.10">
    <property type="entry name" value="K Homology domain, type 1"/>
    <property type="match status" value="2"/>
</dbReference>
<reference evidence="5 6" key="1">
    <citation type="journal article" date="2010" name="Plant Cell">
        <title>The Chlorella variabilis NC64A genome reveals adaptation to photosymbiosis, coevolution with viruses, and cryptic sex.</title>
        <authorList>
            <person name="Blanc G."/>
            <person name="Duncan G."/>
            <person name="Agarkova I."/>
            <person name="Borodovsky M."/>
            <person name="Gurnon J."/>
            <person name="Kuo A."/>
            <person name="Lindquist E."/>
            <person name="Lucas S."/>
            <person name="Pangilinan J."/>
            <person name="Polle J."/>
            <person name="Salamov A."/>
            <person name="Terry A."/>
            <person name="Yamada T."/>
            <person name="Dunigan D.D."/>
            <person name="Grigoriev I.V."/>
            <person name="Claverie J.M."/>
            <person name="Van Etten J.L."/>
        </authorList>
    </citation>
    <scope>NUCLEOTIDE SEQUENCE [LARGE SCALE GENOMIC DNA]</scope>
    <source>
        <strain evidence="5 6">NC64A</strain>
    </source>
</reference>
<feature type="compositionally biased region" description="Gly residues" evidence="3">
    <location>
        <begin position="193"/>
        <end position="204"/>
    </location>
</feature>
<feature type="domain" description="K Homology" evidence="4">
    <location>
        <begin position="47"/>
        <end position="123"/>
    </location>
</feature>